<sequence>MKLEDIYEEWKKDSDIDKTELGNEALKIPKLHHKYYQMFTHERLLLRKYEADFKNLKLSKYEFYTMGPTEESRDKGWHLPARGMILKSDLPMYMEADKDIIDMSLRIGMQQEKIELLESIIKSLVNRGFQIKSAIEWTKFTMGA</sequence>
<name>A0A6J5LED9_9CAUD</name>
<reference evidence="1" key="1">
    <citation type="submission" date="2020-04" db="EMBL/GenBank/DDBJ databases">
        <authorList>
            <person name="Chiriac C."/>
            <person name="Salcher M."/>
            <person name="Ghai R."/>
            <person name="Kavagutti S V."/>
        </authorList>
    </citation>
    <scope>NUCLEOTIDE SEQUENCE</scope>
</reference>
<proteinExistence type="predicted"/>
<dbReference type="InterPro" id="IPR021289">
    <property type="entry name" value="UvsY"/>
</dbReference>
<dbReference type="Pfam" id="PF11056">
    <property type="entry name" value="UvsY"/>
    <property type="match status" value="1"/>
</dbReference>
<protein>
    <submittedName>
        <fullName evidence="1">Recombination, repair and ssDNA binding protein UvsY</fullName>
    </submittedName>
</protein>
<evidence type="ECO:0000313" key="1">
    <source>
        <dbReference type="EMBL" id="CAB4131260.1"/>
    </source>
</evidence>
<organism evidence="1">
    <name type="scientific">uncultured Caudovirales phage</name>
    <dbReference type="NCBI Taxonomy" id="2100421"/>
    <lineage>
        <taxon>Viruses</taxon>
        <taxon>Duplodnaviria</taxon>
        <taxon>Heunggongvirae</taxon>
        <taxon>Uroviricota</taxon>
        <taxon>Caudoviricetes</taxon>
        <taxon>Peduoviridae</taxon>
        <taxon>Maltschvirus</taxon>
        <taxon>Maltschvirus maltsch</taxon>
    </lineage>
</organism>
<dbReference type="EMBL" id="LR796247">
    <property type="protein sequence ID" value="CAB4131260.1"/>
    <property type="molecule type" value="Genomic_DNA"/>
</dbReference>
<accession>A0A6J5LED9</accession>
<gene>
    <name evidence="1" type="ORF">UFOVP132_55</name>
</gene>